<dbReference type="GO" id="GO:0022857">
    <property type="term" value="F:transmembrane transporter activity"/>
    <property type="evidence" value="ECO:0007669"/>
    <property type="project" value="TreeGrafter"/>
</dbReference>
<sequence>MVTVAENLLEIKNLNYGYRVNGKRIELLPELSLEIAPGTITVFSGRSGSGKSSLLQLCYGLRTPDSGTVSWFNKDVNRMPKREKQRLRREKIGYLPQETTLFDELSVLRNVLVGGGDCGSGAGNAV</sequence>
<dbReference type="GO" id="GO:0005524">
    <property type="term" value="F:ATP binding"/>
    <property type="evidence" value="ECO:0007669"/>
    <property type="project" value="InterPro"/>
</dbReference>
<keyword evidence="2" id="KW-0449">Lipoprotein</keyword>
<dbReference type="InterPro" id="IPR027417">
    <property type="entry name" value="P-loop_NTPase"/>
</dbReference>
<proteinExistence type="predicted"/>
<evidence type="ECO:0000313" key="2">
    <source>
        <dbReference type="EMBL" id="MBB4071913.1"/>
    </source>
</evidence>
<comment type="caution">
    <text evidence="2">The sequence shown here is derived from an EMBL/GenBank/DDBJ whole genome shotgun (WGS) entry which is preliminary data.</text>
</comment>
<accession>A0A840DJM7</accession>
<dbReference type="Gene3D" id="3.40.50.300">
    <property type="entry name" value="P-loop containing nucleotide triphosphate hydrolases"/>
    <property type="match status" value="1"/>
</dbReference>
<gene>
    <name evidence="2" type="ORF">F5897_001236</name>
</gene>
<dbReference type="PANTHER" id="PTHR24220">
    <property type="entry name" value="IMPORT ATP-BINDING PROTEIN"/>
    <property type="match status" value="1"/>
</dbReference>
<dbReference type="Pfam" id="PF00005">
    <property type="entry name" value="ABC_tran"/>
    <property type="match status" value="1"/>
</dbReference>
<evidence type="ECO:0000259" key="1">
    <source>
        <dbReference type="Pfam" id="PF00005"/>
    </source>
</evidence>
<dbReference type="GO" id="GO:0005886">
    <property type="term" value="C:plasma membrane"/>
    <property type="evidence" value="ECO:0007669"/>
    <property type="project" value="TreeGrafter"/>
</dbReference>
<reference evidence="2" key="1">
    <citation type="submission" date="2020-08" db="EMBL/GenBank/DDBJ databases">
        <title>Sequencing the genomes of 1000 actinobacteria strains.</title>
        <authorList>
            <person name="Klenk H.-P."/>
        </authorList>
    </citation>
    <scope>NUCLEOTIDE SEQUENCE [LARGE SCALE GENOMIC DNA]</scope>
    <source>
        <strain evidence="2">DSM 27064</strain>
    </source>
</reference>
<evidence type="ECO:0000313" key="3">
    <source>
        <dbReference type="Proteomes" id="UP000571183"/>
    </source>
</evidence>
<keyword evidence="3" id="KW-1185">Reference proteome</keyword>
<protein>
    <submittedName>
        <fullName evidence="2">ABC-type lipoprotein export system ATPase subunit</fullName>
    </submittedName>
</protein>
<dbReference type="RefSeq" id="WP_183304864.1">
    <property type="nucleotide sequence ID" value="NZ_JACIFD010000012.1"/>
</dbReference>
<dbReference type="InterPro" id="IPR015854">
    <property type="entry name" value="ABC_transpr_LolD-like"/>
</dbReference>
<dbReference type="EMBL" id="JACIFD010000012">
    <property type="protein sequence ID" value="MBB4071913.1"/>
    <property type="molecule type" value="Genomic_DNA"/>
</dbReference>
<feature type="domain" description="ABC transporter" evidence="1">
    <location>
        <begin position="30"/>
        <end position="110"/>
    </location>
</feature>
<dbReference type="Proteomes" id="UP000571183">
    <property type="component" value="Unassembled WGS sequence"/>
</dbReference>
<dbReference type="SUPFAM" id="SSF52540">
    <property type="entry name" value="P-loop containing nucleoside triphosphate hydrolases"/>
    <property type="match status" value="1"/>
</dbReference>
<dbReference type="GO" id="GO:0016887">
    <property type="term" value="F:ATP hydrolysis activity"/>
    <property type="evidence" value="ECO:0007669"/>
    <property type="project" value="InterPro"/>
</dbReference>
<dbReference type="AlphaFoldDB" id="A0A840DJM7"/>
<organism evidence="2 3">
    <name type="scientific">Canibacter oris</name>
    <dbReference type="NCBI Taxonomy" id="1365628"/>
    <lineage>
        <taxon>Bacteria</taxon>
        <taxon>Bacillati</taxon>
        <taxon>Actinomycetota</taxon>
        <taxon>Actinomycetes</taxon>
        <taxon>Micrococcales</taxon>
        <taxon>Microbacteriaceae</taxon>
        <taxon>Canibacter</taxon>
    </lineage>
</organism>
<dbReference type="InterPro" id="IPR003439">
    <property type="entry name" value="ABC_transporter-like_ATP-bd"/>
</dbReference>
<name>A0A840DJM7_9MICO</name>